<evidence type="ECO:0000313" key="3">
    <source>
        <dbReference type="Proteomes" id="UP001327560"/>
    </source>
</evidence>
<name>A0AAQ3Q4T1_9LILI</name>
<feature type="region of interest" description="Disordered" evidence="1">
    <location>
        <begin position="1"/>
        <end position="104"/>
    </location>
</feature>
<reference evidence="2 3" key="1">
    <citation type="submission" date="2023-10" db="EMBL/GenBank/DDBJ databases">
        <title>Chromosome-scale genome assembly provides insights into flower coloration mechanisms of Canna indica.</title>
        <authorList>
            <person name="Li C."/>
        </authorList>
    </citation>
    <scope>NUCLEOTIDE SEQUENCE [LARGE SCALE GENOMIC DNA]</scope>
    <source>
        <tissue evidence="2">Flower</tissue>
    </source>
</reference>
<feature type="compositionally biased region" description="Basic and acidic residues" evidence="1">
    <location>
        <begin position="396"/>
        <end position="419"/>
    </location>
</feature>
<feature type="compositionally biased region" description="Basic and acidic residues" evidence="1">
    <location>
        <begin position="14"/>
        <end position="26"/>
    </location>
</feature>
<accession>A0AAQ3Q4T1</accession>
<dbReference type="PANTHER" id="PTHR34660">
    <property type="entry name" value="MYB-LIKE PROTEIN X"/>
    <property type="match status" value="1"/>
</dbReference>
<dbReference type="Proteomes" id="UP001327560">
    <property type="component" value="Chromosome 2"/>
</dbReference>
<evidence type="ECO:0000313" key="2">
    <source>
        <dbReference type="EMBL" id="WOK96565.1"/>
    </source>
</evidence>
<proteinExistence type="predicted"/>
<feature type="compositionally biased region" description="Basic and acidic residues" evidence="1">
    <location>
        <begin position="252"/>
        <end position="262"/>
    </location>
</feature>
<feature type="compositionally biased region" description="Basic and acidic residues" evidence="1">
    <location>
        <begin position="427"/>
        <end position="500"/>
    </location>
</feature>
<feature type="compositionally biased region" description="Basic and acidic residues" evidence="1">
    <location>
        <begin position="203"/>
        <end position="213"/>
    </location>
</feature>
<dbReference type="EMBL" id="CP136891">
    <property type="protein sequence ID" value="WOK96565.1"/>
    <property type="molecule type" value="Genomic_DNA"/>
</dbReference>
<feature type="compositionally biased region" description="Polar residues" evidence="1">
    <location>
        <begin position="354"/>
        <end position="393"/>
    </location>
</feature>
<keyword evidence="3" id="KW-1185">Reference proteome</keyword>
<feature type="compositionally biased region" description="Basic and acidic residues" evidence="1">
    <location>
        <begin position="173"/>
        <end position="183"/>
    </location>
</feature>
<feature type="compositionally biased region" description="Polar residues" evidence="1">
    <location>
        <begin position="184"/>
        <end position="202"/>
    </location>
</feature>
<feature type="region of interest" description="Disordered" evidence="1">
    <location>
        <begin position="158"/>
        <end position="303"/>
    </location>
</feature>
<organism evidence="2 3">
    <name type="scientific">Canna indica</name>
    <name type="common">Indian-shot</name>
    <dbReference type="NCBI Taxonomy" id="4628"/>
    <lineage>
        <taxon>Eukaryota</taxon>
        <taxon>Viridiplantae</taxon>
        <taxon>Streptophyta</taxon>
        <taxon>Embryophyta</taxon>
        <taxon>Tracheophyta</taxon>
        <taxon>Spermatophyta</taxon>
        <taxon>Magnoliopsida</taxon>
        <taxon>Liliopsida</taxon>
        <taxon>Zingiberales</taxon>
        <taxon>Cannaceae</taxon>
        <taxon>Canna</taxon>
    </lineage>
</organism>
<sequence>MSRCFPYPPPGYERSNHLDSLAEEKRKEKKHKKEKRDKEKREGKEKKEKDRSKDKHKEKKERKEKHKDKKKKDKDKDKSRTPNDRPDKQSQFLQGDVLGECSRKTEDIKHSKFTEEFDRRVKDDEKVATNRKVDNFNGPVQKNIGSLGAATTVVKERATNDKIVPPSMGASQRRIDDLERTPDKFSTPTQRKNEGLVSTNAVQKERNSSDKLLPKLVNTGKRGNGGMPLPIANSMGTLHRGPEGPSSANTVQKERSSSDKLLPKLIHTGQRGNGGISPMENSAGPLHRGSEGPSAATSEIDNYKSNKVASNSIKAMQRQRGNGGISLPMENSAGSLHRGSEGPSPTAAVENDNYKSNKVASNSNKAVQRTINGMGQSAQSLSSHKHVNSSFSLFNKMEDREEANRSISSHDDLAAKKIDGAGWPVEKVTDNRSEEGKAKSKEGEGEVRREERYKDRDHDRKKVKDKDKHKGKEKEKAKVKEKGEQKHKAQNEPKDGKNKGQLDSLKPKPLVPDADIAKNNLIDGNTKKRKEIDINGFLNENNLRPNKVPKTNSSTHLREENGRTLESYHVASAFPPVKPEAANNALPKKAVDRKEHVTNGITEAQPSSSGLTHPVAAEIDATATGKVRKSPHPDSMYLDQIYAIPKVDEWQEEDDQEWLFSNCHLLQKPKPNLLGDEVPQVWSRALRIESEDVLALPYVVPF</sequence>
<dbReference type="PANTHER" id="PTHR34660:SF3">
    <property type="entry name" value="RRM DOMAIN-CONTAINING PROTEIN"/>
    <property type="match status" value="1"/>
</dbReference>
<feature type="compositionally biased region" description="Basic and acidic residues" evidence="1">
    <location>
        <begin position="36"/>
        <end position="55"/>
    </location>
</feature>
<feature type="compositionally biased region" description="Basic and acidic residues" evidence="1">
    <location>
        <begin position="74"/>
        <end position="88"/>
    </location>
</feature>
<protein>
    <submittedName>
        <fullName evidence="2">Myb-like protein X</fullName>
    </submittedName>
</protein>
<evidence type="ECO:0000256" key="1">
    <source>
        <dbReference type="SAM" id="MobiDB-lite"/>
    </source>
</evidence>
<dbReference type="AlphaFoldDB" id="A0AAQ3Q4T1"/>
<feature type="compositionally biased region" description="Pro residues" evidence="1">
    <location>
        <begin position="1"/>
        <end position="11"/>
    </location>
</feature>
<gene>
    <name evidence="2" type="ORF">Cni_G05272</name>
</gene>
<feature type="compositionally biased region" description="Basic residues" evidence="1">
    <location>
        <begin position="56"/>
        <end position="73"/>
    </location>
</feature>
<feature type="region of interest" description="Disordered" evidence="1">
    <location>
        <begin position="317"/>
        <end position="517"/>
    </location>
</feature>